<evidence type="ECO:0000313" key="2">
    <source>
        <dbReference type="EMBL" id="MDO6425314.1"/>
    </source>
</evidence>
<dbReference type="GO" id="GO:0004560">
    <property type="term" value="F:alpha-L-fucosidase activity"/>
    <property type="evidence" value="ECO:0007669"/>
    <property type="project" value="InterPro"/>
</dbReference>
<dbReference type="SUPFAM" id="SSF51445">
    <property type="entry name" value="(Trans)glycosidases"/>
    <property type="match status" value="1"/>
</dbReference>
<feature type="domain" description="Glycoside hydrolase family 29 N-terminal" evidence="1">
    <location>
        <begin position="1"/>
        <end position="66"/>
    </location>
</feature>
<evidence type="ECO:0000259" key="1">
    <source>
        <dbReference type="Pfam" id="PF01120"/>
    </source>
</evidence>
<dbReference type="AlphaFoldDB" id="A0AAW7XG65"/>
<protein>
    <submittedName>
        <fullName evidence="2">Alpha-L-fucosidase</fullName>
    </submittedName>
</protein>
<dbReference type="Pfam" id="PF01120">
    <property type="entry name" value="Alpha_L_fucos"/>
    <property type="match status" value="1"/>
</dbReference>
<organism evidence="2 3">
    <name type="scientific">Saccharophagus degradans</name>
    <dbReference type="NCBI Taxonomy" id="86304"/>
    <lineage>
        <taxon>Bacteria</taxon>
        <taxon>Pseudomonadati</taxon>
        <taxon>Pseudomonadota</taxon>
        <taxon>Gammaproteobacteria</taxon>
        <taxon>Cellvibrionales</taxon>
        <taxon>Cellvibrionaceae</taxon>
        <taxon>Saccharophagus</taxon>
    </lineage>
</organism>
<dbReference type="Proteomes" id="UP001169760">
    <property type="component" value="Unassembled WGS sequence"/>
</dbReference>
<dbReference type="Gene3D" id="3.20.20.80">
    <property type="entry name" value="Glycosidases"/>
    <property type="match status" value="1"/>
</dbReference>
<feature type="non-terminal residue" evidence="2">
    <location>
        <position position="72"/>
    </location>
</feature>
<dbReference type="EMBL" id="JAUOPB010000612">
    <property type="protein sequence ID" value="MDO6425314.1"/>
    <property type="molecule type" value="Genomic_DNA"/>
</dbReference>
<proteinExistence type="predicted"/>
<comment type="caution">
    <text evidence="2">The sequence shown here is derived from an EMBL/GenBank/DDBJ whole genome shotgun (WGS) entry which is preliminary data.</text>
</comment>
<dbReference type="GO" id="GO:0005975">
    <property type="term" value="P:carbohydrate metabolic process"/>
    <property type="evidence" value="ECO:0007669"/>
    <property type="project" value="InterPro"/>
</dbReference>
<gene>
    <name evidence="2" type="ORF">Q4521_22775</name>
</gene>
<sequence>MSGNWFYRKNAINRMTVPVMIANGVDAISKNGVVMLNVALTSDGVIPEKQKKYLSAFKDLFDVNGEGLYGTR</sequence>
<reference evidence="2" key="1">
    <citation type="submission" date="2023-07" db="EMBL/GenBank/DDBJ databases">
        <title>Genome content predicts the carbon catabolic preferences of heterotrophic bacteria.</title>
        <authorList>
            <person name="Gralka M."/>
        </authorList>
    </citation>
    <scope>NUCLEOTIDE SEQUENCE</scope>
    <source>
        <strain evidence="2">I3M17_2</strain>
    </source>
</reference>
<accession>A0AAW7XG65</accession>
<dbReference type="InterPro" id="IPR017853">
    <property type="entry name" value="GH"/>
</dbReference>
<evidence type="ECO:0000313" key="3">
    <source>
        <dbReference type="Proteomes" id="UP001169760"/>
    </source>
</evidence>
<dbReference type="InterPro" id="IPR057739">
    <property type="entry name" value="Glyco_hydro_29_N"/>
</dbReference>
<name>A0AAW7XG65_9GAMM</name>
<dbReference type="RefSeq" id="WP_303494813.1">
    <property type="nucleotide sequence ID" value="NZ_JAUOPB010000612.1"/>
</dbReference>